<name>A0A7J7GTZ8_CAMSI</name>
<accession>A0A7J7GTZ8</accession>
<feature type="region of interest" description="Disordered" evidence="1">
    <location>
        <begin position="34"/>
        <end position="61"/>
    </location>
</feature>
<organism evidence="4 5">
    <name type="scientific">Camellia sinensis</name>
    <name type="common">Tea plant</name>
    <name type="synonym">Thea sinensis</name>
    <dbReference type="NCBI Taxonomy" id="4442"/>
    <lineage>
        <taxon>Eukaryota</taxon>
        <taxon>Viridiplantae</taxon>
        <taxon>Streptophyta</taxon>
        <taxon>Embryophyta</taxon>
        <taxon>Tracheophyta</taxon>
        <taxon>Spermatophyta</taxon>
        <taxon>Magnoliopsida</taxon>
        <taxon>eudicotyledons</taxon>
        <taxon>Gunneridae</taxon>
        <taxon>Pentapetalae</taxon>
        <taxon>asterids</taxon>
        <taxon>Ericales</taxon>
        <taxon>Theaceae</taxon>
        <taxon>Camellia</taxon>
    </lineage>
</organism>
<dbReference type="PANTHER" id="PTHR24177:SF314">
    <property type="entry name" value="PROTEIN ACCELERATED CELL DEATH 6-LIKE ISOFORM X1"/>
    <property type="match status" value="1"/>
</dbReference>
<dbReference type="InterPro" id="IPR026961">
    <property type="entry name" value="PGG_dom"/>
</dbReference>
<dbReference type="EMBL" id="JACBKZ010000008">
    <property type="protein sequence ID" value="KAF5943391.1"/>
    <property type="molecule type" value="Genomic_DNA"/>
</dbReference>
<gene>
    <name evidence="4" type="ORF">HYC85_017468</name>
</gene>
<feature type="transmembrane region" description="Helical" evidence="2">
    <location>
        <begin position="175"/>
        <end position="199"/>
    </location>
</feature>
<keyword evidence="2" id="KW-0812">Transmembrane</keyword>
<dbReference type="Pfam" id="PF13962">
    <property type="entry name" value="PGG"/>
    <property type="match status" value="1"/>
</dbReference>
<evidence type="ECO:0000256" key="1">
    <source>
        <dbReference type="SAM" id="MobiDB-lite"/>
    </source>
</evidence>
<proteinExistence type="predicted"/>
<keyword evidence="5" id="KW-1185">Reference proteome</keyword>
<dbReference type="PANTHER" id="PTHR24177">
    <property type="entry name" value="CASKIN"/>
    <property type="match status" value="1"/>
</dbReference>
<evidence type="ECO:0000313" key="5">
    <source>
        <dbReference type="Proteomes" id="UP000593564"/>
    </source>
</evidence>
<keyword evidence="2" id="KW-1133">Transmembrane helix</keyword>
<feature type="region of interest" description="Disordered" evidence="1">
    <location>
        <begin position="1"/>
        <end position="21"/>
    </location>
</feature>
<dbReference type="GO" id="GO:0016020">
    <property type="term" value="C:membrane"/>
    <property type="evidence" value="ECO:0007669"/>
    <property type="project" value="TreeGrafter"/>
</dbReference>
<comment type="caution">
    <text evidence="4">The sequence shown here is derived from an EMBL/GenBank/DDBJ whole genome shotgun (WGS) entry which is preliminary data.</text>
</comment>
<protein>
    <recommendedName>
        <fullName evidence="3">PGG domain-containing protein</fullName>
    </recommendedName>
</protein>
<feature type="compositionally biased region" description="Basic and acidic residues" evidence="1">
    <location>
        <begin position="43"/>
        <end position="61"/>
    </location>
</feature>
<evidence type="ECO:0000313" key="4">
    <source>
        <dbReference type="EMBL" id="KAF5943391.1"/>
    </source>
</evidence>
<feature type="transmembrane region" description="Helical" evidence="2">
    <location>
        <begin position="137"/>
        <end position="155"/>
    </location>
</feature>
<reference evidence="5" key="1">
    <citation type="journal article" date="2020" name="Nat. Commun.">
        <title>Genome assembly of wild tea tree DASZ reveals pedigree and selection history of tea varieties.</title>
        <authorList>
            <person name="Zhang W."/>
            <person name="Zhang Y."/>
            <person name="Qiu H."/>
            <person name="Guo Y."/>
            <person name="Wan H."/>
            <person name="Zhang X."/>
            <person name="Scossa F."/>
            <person name="Alseekh S."/>
            <person name="Zhang Q."/>
            <person name="Wang P."/>
            <person name="Xu L."/>
            <person name="Schmidt M.H."/>
            <person name="Jia X."/>
            <person name="Li D."/>
            <person name="Zhu A."/>
            <person name="Guo F."/>
            <person name="Chen W."/>
            <person name="Ni D."/>
            <person name="Usadel B."/>
            <person name="Fernie A.R."/>
            <person name="Wen W."/>
        </authorList>
    </citation>
    <scope>NUCLEOTIDE SEQUENCE [LARGE SCALE GENOMIC DNA]</scope>
    <source>
        <strain evidence="5">cv. G240</strain>
    </source>
</reference>
<dbReference type="AlphaFoldDB" id="A0A7J7GTZ8"/>
<dbReference type="Proteomes" id="UP000593564">
    <property type="component" value="Unassembled WGS sequence"/>
</dbReference>
<evidence type="ECO:0000256" key="2">
    <source>
        <dbReference type="SAM" id="Phobius"/>
    </source>
</evidence>
<feature type="transmembrane region" description="Helical" evidence="2">
    <location>
        <begin position="254"/>
        <end position="275"/>
    </location>
</feature>
<feature type="transmembrane region" description="Helical" evidence="2">
    <location>
        <begin position="220"/>
        <end position="242"/>
    </location>
</feature>
<keyword evidence="2" id="KW-0472">Membrane</keyword>
<evidence type="ECO:0000259" key="3">
    <source>
        <dbReference type="Pfam" id="PF13962"/>
    </source>
</evidence>
<reference evidence="4 5" key="2">
    <citation type="submission" date="2020-07" db="EMBL/GenBank/DDBJ databases">
        <title>Genome assembly of wild tea tree DASZ reveals pedigree and selection history of tea varieties.</title>
        <authorList>
            <person name="Zhang W."/>
        </authorList>
    </citation>
    <scope>NUCLEOTIDE SEQUENCE [LARGE SCALE GENOMIC DNA]</scope>
    <source>
        <strain evidence="5">cv. G240</strain>
        <tissue evidence="4">Leaf</tissue>
    </source>
</reference>
<feature type="domain" description="PGG" evidence="3">
    <location>
        <begin position="128"/>
        <end position="239"/>
    </location>
</feature>
<sequence length="324" mass="36428">MVGVLGPKEITSMPTRTLGQGMTVPNIYRSMLNQKQTRKKDSKQRGREFTRNEGDSEGKEVAELRITSVPQDQKSISKPLPHIYDLLNVQRVKKTSTAHFIEHLNNDGLTAEKLFAKNNAKLRTEAKDWLKRTTENCSIVAVLIATVAFAAAYTIPGGPNQDTGYPLLQTKPFFVIFTLTDVISITFALTAVITFLSILTSSFQLKDFRRSLPKKLMLGLSLLILSVSMMMLAFAATVILLLHDKEQWTRIALYSVAFFPVCIFALSYLPLYIELMKTFMHSLKKIGPVCPRYNGVFLQSWVTKSFGSSKNQSLNLSNPTHYHV</sequence>